<gene>
    <name evidence="1" type="ORF">A2Y57_04160</name>
</gene>
<dbReference type="EMBL" id="MHCQ01000030">
    <property type="protein sequence ID" value="OGY24251.1"/>
    <property type="molecule type" value="Genomic_DNA"/>
</dbReference>
<accession>A0A1G1W9F8</accession>
<sequence length="196" mass="21589">MSEIQPRKLKVRDASLSDNRIPRNLILMYGNTPYIQKAGLEWKANKLFGGAGYSIGVELIERDPEKKYYLAKATLKILQNGAVYENYGEAHPENANSMMQKNLLHLAITRAECRVLRMATACGYASYDEVMTLPNSEVKALPEMVDADEPATPEQIKIIETLSKGKEPVDTTDLTKAQAAKVISDLSTAVGGKNGK</sequence>
<proteinExistence type="predicted"/>
<evidence type="ECO:0000313" key="1">
    <source>
        <dbReference type="EMBL" id="OGY24251.1"/>
    </source>
</evidence>
<dbReference type="AlphaFoldDB" id="A0A1G1W9F8"/>
<comment type="caution">
    <text evidence="1">The sequence shown here is derived from an EMBL/GenBank/DDBJ whole genome shotgun (WGS) entry which is preliminary data.</text>
</comment>
<reference evidence="1 2" key="1">
    <citation type="journal article" date="2016" name="Nat. Commun.">
        <title>Thousands of microbial genomes shed light on interconnected biogeochemical processes in an aquifer system.</title>
        <authorList>
            <person name="Anantharaman K."/>
            <person name="Brown C.T."/>
            <person name="Hug L.A."/>
            <person name="Sharon I."/>
            <person name="Castelle C.J."/>
            <person name="Probst A.J."/>
            <person name="Thomas B.C."/>
            <person name="Singh A."/>
            <person name="Wilkins M.J."/>
            <person name="Karaoz U."/>
            <person name="Brodie E.L."/>
            <person name="Williams K.H."/>
            <person name="Hubbard S.S."/>
            <person name="Banfield J.F."/>
        </authorList>
    </citation>
    <scope>NUCLEOTIDE SEQUENCE [LARGE SCALE GENOMIC DNA]</scope>
</reference>
<dbReference type="Proteomes" id="UP000177103">
    <property type="component" value="Unassembled WGS sequence"/>
</dbReference>
<name>A0A1G1W9F8_9BACT</name>
<protein>
    <submittedName>
        <fullName evidence="1">Uncharacterized protein</fullName>
    </submittedName>
</protein>
<evidence type="ECO:0000313" key="2">
    <source>
        <dbReference type="Proteomes" id="UP000177103"/>
    </source>
</evidence>
<organism evidence="1 2">
    <name type="scientific">Candidatus Woykebacteria bacterium RBG_13_40_7b</name>
    <dbReference type="NCBI Taxonomy" id="1802594"/>
    <lineage>
        <taxon>Bacteria</taxon>
        <taxon>Candidatus Woykeibacteriota</taxon>
    </lineage>
</organism>